<protein>
    <submittedName>
        <fullName evidence="2">Uncharacterized protein</fullName>
    </submittedName>
</protein>
<gene>
    <name evidence="2" type="ORF">N0V91_001527</name>
</gene>
<reference evidence="2" key="1">
    <citation type="submission" date="2022-10" db="EMBL/GenBank/DDBJ databases">
        <title>Tapping the CABI collections for fungal endophytes: first genome assemblies for Collariella, Neodidymelliopsis, Ascochyta clinopodiicola, Didymella pomorum, Didymosphaeria variabile, Neocosmospora piperis and Neocucurbitaria cava.</title>
        <authorList>
            <person name="Hill R."/>
        </authorList>
    </citation>
    <scope>NUCLEOTIDE SEQUENCE</scope>
    <source>
        <strain evidence="2">IMI 355091</strain>
    </source>
</reference>
<organism evidence="2 3">
    <name type="scientific">Didymella pomorum</name>
    <dbReference type="NCBI Taxonomy" id="749634"/>
    <lineage>
        <taxon>Eukaryota</taxon>
        <taxon>Fungi</taxon>
        <taxon>Dikarya</taxon>
        <taxon>Ascomycota</taxon>
        <taxon>Pezizomycotina</taxon>
        <taxon>Dothideomycetes</taxon>
        <taxon>Pleosporomycetidae</taxon>
        <taxon>Pleosporales</taxon>
        <taxon>Pleosporineae</taxon>
        <taxon>Didymellaceae</taxon>
        <taxon>Didymella</taxon>
    </lineage>
</organism>
<keyword evidence="3" id="KW-1185">Reference proteome</keyword>
<evidence type="ECO:0000313" key="3">
    <source>
        <dbReference type="Proteomes" id="UP001140510"/>
    </source>
</evidence>
<evidence type="ECO:0000313" key="2">
    <source>
        <dbReference type="EMBL" id="KAJ4411154.1"/>
    </source>
</evidence>
<name>A0A9W9DAX6_9PLEO</name>
<accession>A0A9W9DAX6</accession>
<comment type="caution">
    <text evidence="2">The sequence shown here is derived from an EMBL/GenBank/DDBJ whole genome shotgun (WGS) entry which is preliminary data.</text>
</comment>
<evidence type="ECO:0000256" key="1">
    <source>
        <dbReference type="SAM" id="SignalP"/>
    </source>
</evidence>
<sequence>MKTTTIVLLELLGAARVLEDAAMAEVTLQSLCFRTKLFIEASELYAGIEKVYNTSSILPENVHMVKGIFLAGIINNFEKITKKEHSKPHFYKAINNAPGFAHDFNQAPTYRHMRYQC</sequence>
<keyword evidence="1" id="KW-0732">Signal</keyword>
<feature type="chain" id="PRO_5040883077" evidence="1">
    <location>
        <begin position="25"/>
        <end position="117"/>
    </location>
</feature>
<proteinExistence type="predicted"/>
<dbReference type="Proteomes" id="UP001140510">
    <property type="component" value="Unassembled WGS sequence"/>
</dbReference>
<dbReference type="AlphaFoldDB" id="A0A9W9DAX6"/>
<feature type="signal peptide" evidence="1">
    <location>
        <begin position="1"/>
        <end position="24"/>
    </location>
</feature>
<dbReference type="EMBL" id="JAPEVA010000006">
    <property type="protein sequence ID" value="KAJ4411154.1"/>
    <property type="molecule type" value="Genomic_DNA"/>
</dbReference>